<name>A0AAJ5BFV1_9GAMM</name>
<evidence type="ECO:0000313" key="2">
    <source>
        <dbReference type="Proteomes" id="UP000226420"/>
    </source>
</evidence>
<proteinExistence type="predicted"/>
<dbReference type="AlphaFoldDB" id="A0AAJ5BFV1"/>
<comment type="caution">
    <text evidence="1">The sequence shown here is derived from an EMBL/GenBank/DDBJ whole genome shotgun (WGS) entry which is preliminary data.</text>
</comment>
<gene>
    <name evidence="1" type="ORF">SAMN02745723_101274</name>
</gene>
<reference evidence="1 2" key="1">
    <citation type="submission" date="2016-10" db="EMBL/GenBank/DDBJ databases">
        <authorList>
            <person name="Varghese N."/>
            <person name="Submissions S."/>
        </authorList>
    </citation>
    <scope>NUCLEOTIDE SEQUENCE [LARGE SCALE GENOMIC DNA]</scope>
    <source>
        <strain evidence="1 2">DSM 5563</strain>
    </source>
</reference>
<accession>A0AAJ5BFV1</accession>
<organism evidence="1 2">
    <name type="scientific">Pragia fontium DSM 5563 = ATCC 49100</name>
    <dbReference type="NCBI Taxonomy" id="1122977"/>
    <lineage>
        <taxon>Bacteria</taxon>
        <taxon>Pseudomonadati</taxon>
        <taxon>Pseudomonadota</taxon>
        <taxon>Gammaproteobacteria</taxon>
        <taxon>Enterobacterales</taxon>
        <taxon>Budviciaceae</taxon>
        <taxon>Pragia</taxon>
    </lineage>
</organism>
<dbReference type="EMBL" id="FOLW01000001">
    <property type="protein sequence ID" value="SFC05721.1"/>
    <property type="molecule type" value="Genomic_DNA"/>
</dbReference>
<dbReference type="RefSeq" id="WP_074820210.1">
    <property type="nucleotide sequence ID" value="NZ_FOLW01000001.1"/>
</dbReference>
<sequence>MEAQIESVLLRARGKGENDVIVSNCHGNFTGVSSRIIQVAIQTVKTFTVCNEPADITCSRVLTSSAGLIATHD</sequence>
<dbReference type="Proteomes" id="UP000226420">
    <property type="component" value="Unassembled WGS sequence"/>
</dbReference>
<evidence type="ECO:0000313" key="1">
    <source>
        <dbReference type="EMBL" id="SFC05721.1"/>
    </source>
</evidence>
<protein>
    <submittedName>
        <fullName evidence="1">Uncharacterized protein</fullName>
    </submittedName>
</protein>